<feature type="transmembrane region" description="Helical" evidence="5">
    <location>
        <begin position="81"/>
        <end position="101"/>
    </location>
</feature>
<dbReference type="OrthoDB" id="5422529at2"/>
<evidence type="ECO:0000256" key="3">
    <source>
        <dbReference type="ARBA" id="ARBA00022989"/>
    </source>
</evidence>
<feature type="transmembrane region" description="Helical" evidence="5">
    <location>
        <begin position="34"/>
        <end position="53"/>
    </location>
</feature>
<evidence type="ECO:0000259" key="6">
    <source>
        <dbReference type="Pfam" id="PF07291"/>
    </source>
</evidence>
<protein>
    <submittedName>
        <fullName evidence="7">DoxX family membrane protein</fullName>
    </submittedName>
</protein>
<comment type="caution">
    <text evidence="7">The sequence shown here is derived from an EMBL/GenBank/DDBJ whole genome shotgun (WGS) entry which is preliminary data.</text>
</comment>
<feature type="transmembrane region" description="Helical" evidence="5">
    <location>
        <begin position="108"/>
        <end position="126"/>
    </location>
</feature>
<dbReference type="InterPro" id="IPR009908">
    <property type="entry name" value="Methylamine_util_MauE"/>
</dbReference>
<dbReference type="GO" id="GO:0016020">
    <property type="term" value="C:membrane"/>
    <property type="evidence" value="ECO:0007669"/>
    <property type="project" value="UniProtKB-SubCell"/>
</dbReference>
<dbReference type="AlphaFoldDB" id="A0A5C4U1I2"/>
<dbReference type="Pfam" id="PF07291">
    <property type="entry name" value="MauE"/>
    <property type="match status" value="1"/>
</dbReference>
<gene>
    <name evidence="7" type="ORF">FHE74_09250</name>
</gene>
<evidence type="ECO:0000256" key="2">
    <source>
        <dbReference type="ARBA" id="ARBA00022692"/>
    </source>
</evidence>
<reference evidence="7 8" key="1">
    <citation type="submission" date="2019-06" db="EMBL/GenBank/DDBJ databases">
        <authorList>
            <person name="Li J."/>
        </authorList>
    </citation>
    <scope>NUCLEOTIDE SEQUENCE [LARGE SCALE GENOMIC DNA]</scope>
    <source>
        <strain evidence="7 8">LMG 28165</strain>
    </source>
</reference>
<proteinExistence type="predicted"/>
<dbReference type="EMBL" id="VDHJ01000013">
    <property type="protein sequence ID" value="TNL95623.1"/>
    <property type="molecule type" value="Genomic_DNA"/>
</dbReference>
<comment type="subcellular location">
    <subcellularLocation>
        <location evidence="1">Membrane</location>
        <topology evidence="1">Multi-pass membrane protein</topology>
    </subcellularLocation>
</comment>
<dbReference type="Proteomes" id="UP000312032">
    <property type="component" value="Unassembled WGS sequence"/>
</dbReference>
<organism evidence="7 8">
    <name type="scientific">Corynebacterium tapiri</name>
    <dbReference type="NCBI Taxonomy" id="1448266"/>
    <lineage>
        <taxon>Bacteria</taxon>
        <taxon>Bacillati</taxon>
        <taxon>Actinomycetota</taxon>
        <taxon>Actinomycetes</taxon>
        <taxon>Mycobacteriales</taxon>
        <taxon>Corynebacteriaceae</taxon>
        <taxon>Corynebacterium</taxon>
    </lineage>
</organism>
<keyword evidence="8" id="KW-1185">Reference proteome</keyword>
<keyword evidence="3 5" id="KW-1133">Transmembrane helix</keyword>
<accession>A0A5C4U1I2</accession>
<evidence type="ECO:0000256" key="4">
    <source>
        <dbReference type="ARBA" id="ARBA00023136"/>
    </source>
</evidence>
<evidence type="ECO:0000313" key="7">
    <source>
        <dbReference type="EMBL" id="TNL95623.1"/>
    </source>
</evidence>
<name>A0A5C4U1I2_9CORY</name>
<keyword evidence="2 5" id="KW-0812">Transmembrane</keyword>
<dbReference type="GO" id="GO:0030416">
    <property type="term" value="P:methylamine metabolic process"/>
    <property type="evidence" value="ECO:0007669"/>
    <property type="project" value="InterPro"/>
</dbReference>
<keyword evidence="4 5" id="KW-0472">Membrane</keyword>
<evidence type="ECO:0000256" key="5">
    <source>
        <dbReference type="SAM" id="Phobius"/>
    </source>
</evidence>
<evidence type="ECO:0000313" key="8">
    <source>
        <dbReference type="Proteomes" id="UP000312032"/>
    </source>
</evidence>
<feature type="domain" description="Methylamine utilisation protein MauE" evidence="6">
    <location>
        <begin position="38"/>
        <end position="167"/>
    </location>
</feature>
<sequence length="178" mass="20143">MCCIENWRPALLFRRPQVASPRVSTSTVSMKTRILDGVSFVARFFMAYIWITAGLHKIGNNLNVTQSIQAYDIFTPAWNHILAQLIGPLELAGGLMLLMGLYLRKSSLVSTIVLVLFIIGISQAWIRGLELNCGCFGPEEATTNYPKQYFETIVRDLVFIALSVWTMVRPFTRWAVRP</sequence>
<evidence type="ECO:0000256" key="1">
    <source>
        <dbReference type="ARBA" id="ARBA00004141"/>
    </source>
</evidence>